<gene>
    <name evidence="2" type="ORF">SAMN02745191_1360</name>
</gene>
<dbReference type="InterPro" id="IPR013096">
    <property type="entry name" value="Cupin_2"/>
</dbReference>
<dbReference type="Pfam" id="PF07883">
    <property type="entry name" value="Cupin_2"/>
    <property type="match status" value="1"/>
</dbReference>
<protein>
    <submittedName>
        <fullName evidence="2">Cupin domain protein</fullName>
    </submittedName>
</protein>
<evidence type="ECO:0000313" key="3">
    <source>
        <dbReference type="Proteomes" id="UP000243297"/>
    </source>
</evidence>
<reference evidence="3" key="1">
    <citation type="submission" date="2017-02" db="EMBL/GenBank/DDBJ databases">
        <authorList>
            <person name="Varghese N."/>
            <person name="Submissions S."/>
        </authorList>
    </citation>
    <scope>NUCLEOTIDE SEQUENCE [LARGE SCALE GENOMIC DNA]</scope>
    <source>
        <strain evidence="3">ATCC 25662</strain>
    </source>
</reference>
<dbReference type="PANTHER" id="PTHR43698:SF1">
    <property type="entry name" value="BLL4564 PROTEIN"/>
    <property type="match status" value="1"/>
</dbReference>
<dbReference type="InterPro" id="IPR011051">
    <property type="entry name" value="RmlC_Cupin_sf"/>
</dbReference>
<dbReference type="AlphaFoldDB" id="A0A1T4MR23"/>
<dbReference type="STRING" id="118967.SAMN02745191_1360"/>
<dbReference type="PANTHER" id="PTHR43698">
    <property type="entry name" value="RIBD C-TERMINAL DOMAIN CONTAINING PROTEIN"/>
    <property type="match status" value="1"/>
</dbReference>
<evidence type="ECO:0000313" key="2">
    <source>
        <dbReference type="EMBL" id="SJZ69321.1"/>
    </source>
</evidence>
<keyword evidence="3" id="KW-1185">Reference proteome</keyword>
<dbReference type="SUPFAM" id="SSF51182">
    <property type="entry name" value="RmlC-like cupins"/>
    <property type="match status" value="1"/>
</dbReference>
<dbReference type="RefSeq" id="WP_078711765.1">
    <property type="nucleotide sequence ID" value="NZ_FUWY01000003.1"/>
</dbReference>
<proteinExistence type="predicted"/>
<dbReference type="CDD" id="cd02233">
    <property type="entry name" value="cupin_HNL-like"/>
    <property type="match status" value="1"/>
</dbReference>
<dbReference type="Gene3D" id="2.60.120.10">
    <property type="entry name" value="Jelly Rolls"/>
    <property type="match status" value="1"/>
</dbReference>
<dbReference type="Proteomes" id="UP000243297">
    <property type="component" value="Unassembled WGS sequence"/>
</dbReference>
<dbReference type="EMBL" id="FUWY01000003">
    <property type="protein sequence ID" value="SJZ69321.1"/>
    <property type="molecule type" value="Genomic_DNA"/>
</dbReference>
<sequence length="140" mass="15856">MEDKELSCFNLGEIMPEIYGQYFSGQAYLSTLNEKDIRISNVTFEPGCINNWHIHHNGGQILMVTAGKGFYQEEGKTAISIQKGDVIHIPSEVKHWHGANTTDWLSHIAIEIPASGYNTEWLEKVNEEEYRKINGGTTNE</sequence>
<accession>A0A1T4MR23</accession>
<name>A0A1T4MR23_9FIRM</name>
<dbReference type="InterPro" id="IPR047263">
    <property type="entry name" value="HNL-like_cupin"/>
</dbReference>
<evidence type="ECO:0000259" key="1">
    <source>
        <dbReference type="Pfam" id="PF07883"/>
    </source>
</evidence>
<dbReference type="OrthoDB" id="9802489at2"/>
<organism evidence="2 3">
    <name type="scientific">Anaerorhabdus furcosa</name>
    <dbReference type="NCBI Taxonomy" id="118967"/>
    <lineage>
        <taxon>Bacteria</taxon>
        <taxon>Bacillati</taxon>
        <taxon>Bacillota</taxon>
        <taxon>Erysipelotrichia</taxon>
        <taxon>Erysipelotrichales</taxon>
        <taxon>Erysipelotrichaceae</taxon>
        <taxon>Anaerorhabdus</taxon>
    </lineage>
</organism>
<dbReference type="InterPro" id="IPR014710">
    <property type="entry name" value="RmlC-like_jellyroll"/>
</dbReference>
<feature type="domain" description="Cupin type-2" evidence="1">
    <location>
        <begin position="42"/>
        <end position="103"/>
    </location>
</feature>